<organism evidence="10 11">
    <name type="scientific">Tanacetum coccineum</name>
    <dbReference type="NCBI Taxonomy" id="301880"/>
    <lineage>
        <taxon>Eukaryota</taxon>
        <taxon>Viridiplantae</taxon>
        <taxon>Streptophyta</taxon>
        <taxon>Embryophyta</taxon>
        <taxon>Tracheophyta</taxon>
        <taxon>Spermatophyta</taxon>
        <taxon>Magnoliopsida</taxon>
        <taxon>eudicotyledons</taxon>
        <taxon>Gunneridae</taxon>
        <taxon>Pentapetalae</taxon>
        <taxon>asterids</taxon>
        <taxon>campanulids</taxon>
        <taxon>Asterales</taxon>
        <taxon>Asteraceae</taxon>
        <taxon>Asteroideae</taxon>
        <taxon>Anthemideae</taxon>
        <taxon>Anthemidinae</taxon>
        <taxon>Tanacetum</taxon>
    </lineage>
</organism>
<dbReference type="SUPFAM" id="SSF57756">
    <property type="entry name" value="Retrovirus zinc finger-like domains"/>
    <property type="match status" value="1"/>
</dbReference>
<dbReference type="InterPro" id="IPR001584">
    <property type="entry name" value="Integrase_cat-core"/>
</dbReference>
<evidence type="ECO:0000256" key="7">
    <source>
        <dbReference type="SAM" id="MobiDB-lite"/>
    </source>
</evidence>
<dbReference type="PROSITE" id="PS50994">
    <property type="entry name" value="INTEGRASE"/>
    <property type="match status" value="1"/>
</dbReference>
<dbReference type="Pfam" id="PF22936">
    <property type="entry name" value="Pol_BBD"/>
    <property type="match status" value="1"/>
</dbReference>
<feature type="compositionally biased region" description="Low complexity" evidence="7">
    <location>
        <begin position="1477"/>
        <end position="1497"/>
    </location>
</feature>
<dbReference type="Pfam" id="PF00665">
    <property type="entry name" value="rve"/>
    <property type="match status" value="1"/>
</dbReference>
<evidence type="ECO:0000259" key="9">
    <source>
        <dbReference type="PROSITE" id="PS50994"/>
    </source>
</evidence>
<feature type="coiled-coil region" evidence="6">
    <location>
        <begin position="560"/>
        <end position="612"/>
    </location>
</feature>
<dbReference type="Pfam" id="PF14223">
    <property type="entry name" value="Retrotran_gag_2"/>
    <property type="match status" value="1"/>
</dbReference>
<keyword evidence="5" id="KW-0863">Zinc-finger</keyword>
<evidence type="ECO:0000256" key="4">
    <source>
        <dbReference type="ARBA" id="ARBA00022801"/>
    </source>
</evidence>
<feature type="region of interest" description="Disordered" evidence="7">
    <location>
        <begin position="794"/>
        <end position="828"/>
    </location>
</feature>
<protein>
    <submittedName>
        <fullName evidence="10">Ribonuclease H-like domain-containing protein</fullName>
    </submittedName>
</protein>
<evidence type="ECO:0000256" key="6">
    <source>
        <dbReference type="SAM" id="Coils"/>
    </source>
</evidence>
<dbReference type="Pfam" id="PF13976">
    <property type="entry name" value="gag_pre-integrs"/>
    <property type="match status" value="1"/>
</dbReference>
<keyword evidence="2" id="KW-0479">Metal-binding</keyword>
<gene>
    <name evidence="10" type="ORF">Tco_0821056</name>
</gene>
<keyword evidence="6" id="KW-0175">Coiled coil</keyword>
<keyword evidence="11" id="KW-1185">Reference proteome</keyword>
<feature type="compositionally biased region" description="Polar residues" evidence="7">
    <location>
        <begin position="1365"/>
        <end position="1379"/>
    </location>
</feature>
<feature type="compositionally biased region" description="Pro residues" evidence="7">
    <location>
        <begin position="2059"/>
        <end position="2069"/>
    </location>
</feature>
<dbReference type="InterPro" id="IPR036875">
    <property type="entry name" value="Znf_CCHC_sf"/>
</dbReference>
<dbReference type="PANTHER" id="PTHR42648:SF32">
    <property type="entry name" value="RIBONUCLEASE H-LIKE DOMAIN, GAG-PRE-INTEGRASE DOMAIN PROTEIN-RELATED"/>
    <property type="match status" value="1"/>
</dbReference>
<evidence type="ECO:0000313" key="11">
    <source>
        <dbReference type="Proteomes" id="UP001151760"/>
    </source>
</evidence>
<proteinExistence type="predicted"/>
<feature type="region of interest" description="Disordered" evidence="7">
    <location>
        <begin position="2211"/>
        <end position="2266"/>
    </location>
</feature>
<dbReference type="CDD" id="cd09272">
    <property type="entry name" value="RNase_HI_RT_Ty1"/>
    <property type="match status" value="1"/>
</dbReference>
<name>A0ABQ5AE57_9ASTR</name>
<dbReference type="InterPro" id="IPR036397">
    <property type="entry name" value="RNaseH_sf"/>
</dbReference>
<feature type="region of interest" description="Disordered" evidence="7">
    <location>
        <begin position="1364"/>
        <end position="1421"/>
    </location>
</feature>
<dbReference type="Gene3D" id="4.10.60.10">
    <property type="entry name" value="Zinc finger, CCHC-type"/>
    <property type="match status" value="1"/>
</dbReference>
<evidence type="ECO:0000313" key="10">
    <source>
        <dbReference type="EMBL" id="GJS99886.1"/>
    </source>
</evidence>
<dbReference type="InterPro" id="IPR025724">
    <property type="entry name" value="GAG-pre-integrase_dom"/>
</dbReference>
<feature type="compositionally biased region" description="Polar residues" evidence="7">
    <location>
        <begin position="1507"/>
        <end position="1527"/>
    </location>
</feature>
<evidence type="ECO:0000256" key="1">
    <source>
        <dbReference type="ARBA" id="ARBA00022670"/>
    </source>
</evidence>
<dbReference type="InterPro" id="IPR012337">
    <property type="entry name" value="RNaseH-like_sf"/>
</dbReference>
<dbReference type="EMBL" id="BQNB010012153">
    <property type="protein sequence ID" value="GJS99886.1"/>
    <property type="molecule type" value="Genomic_DNA"/>
</dbReference>
<evidence type="ECO:0000259" key="8">
    <source>
        <dbReference type="PROSITE" id="PS50158"/>
    </source>
</evidence>
<feature type="compositionally biased region" description="Basic residues" evidence="7">
    <location>
        <begin position="2257"/>
        <end position="2266"/>
    </location>
</feature>
<feature type="region of interest" description="Disordered" evidence="7">
    <location>
        <begin position="2047"/>
        <end position="2109"/>
    </location>
</feature>
<comment type="caution">
    <text evidence="10">The sequence shown here is derived from an EMBL/GenBank/DDBJ whole genome shotgun (WGS) entry which is preliminary data.</text>
</comment>
<keyword evidence="5" id="KW-0862">Zinc</keyword>
<sequence length="2477" mass="277320">MSYCSTIVVCVGLKCLVDGGRGPGYVVPTGRVVVPTGRYVVPAGKVIIIVSPGRLSLVPTGRVLSPGSDNESDDASVHSEATIAQQQQNIQPQIITTVSNNNAKFPYLKKDEYEVWAMKMEYWITNNDMNIWKVIQNGNSLKRTGRDRDGRVIILPPTTADEHIAVQRESKARTTLLQSIPDDHVADFHYMDDARDIWNAVKARFGGNAESKKMRKSMLKQEFSEFRISEAEGLHKGYDRMQKILSQLNQLKAKPEDEDINLKFLRALPSSWSQVALTLKTKGGLELLSFDDLYYKLKTLEVDIKGYSTFSSSQSAGPSHSAFVSTTSASKKMSYADSPSYSSSTYTAPSNSKTGSHRSGNVIEDVLQSFVADTEPEQQLAYEDFEQIEKMDLEEMDLKWQMAMLSVRVHKFEQKAGRKIDFDKKESARFNKKKVRCYKCLQRGHFARECRAKGGNDKQRYSSFKIQEIGKKEEDSKALITVDTLVDWTEHDGQSDGVIAPKEFGMIAGCDTEDAIEEGAAKIYNLITGADTKEASTAGDAGEFALMGVTSEVHNCPFGCDNKYNELQKQHNELNEQNSEYFIQVQAYKNSLKTLEKQKRVLQKNQLTLEDKIRVLSIELENTTNLLKHSERINAIAETAKKELQTKLDNHLVQIEKWRTSSKNLFRLIDSSMSVRTKVGLGFNNYIRENELGWDDSAFSVFTTNSEEVEGRPLFNRFAKADSMKGASTFSGDYTPLSDHIDLDESQMSYGTVLQTLVTLISGSNGHCLLCNSDKSSEFVPQAVLLRTGKVNIPPARPQPVPTGKPKVPAPVPTGRQNRPFPVPTDRGYSPSVTSGWWKSTARPMPHLNRPTSSYFQTYTPYVPQMYYNHMKYGGVRWATAVKPSAGCSWKTHRKGLYWENPYSDAEDEGIFDSGCSRSMTGNMERLDDFQEFQGGKVTFGGGEGRITGKGTIRTPTLDFENVYYVKELQQFNLFSISQICDKKNRVLFTDTDCLVLSKDFMLPDESMVVLRVPRKHNLYTINLNNLSPRGNLACLVAKASVDESVKWHRRMGHVNYKNMNRLVKGNLVRGLPPKLFKNDHTCVACCKGKQHKASYKAITAVSSISEPLQLLHMDLFGPTSIRSIDHKYYCLVITDDYSRFCWVFFLEHKDETYPILKDFINLVENQLNKKVKAIRCDNGTEFKNAHIIELCGSKGIKRDYSNARTPQQNGVAERKNRTLIEAARTMLADSKLPTMFWTEAVRTACYVLNRVLVTSPHNKTPYALLTGNIPSVSHFKPFGCHVTILNTSDHLGKFDGKADEGYIVGYSASNRAYRVYNVPNKRVEETMNLRYLEEKPNVQGLGHEWYFDLDYLTDTLGYKRDKANQSAGTQEASTNPAGTQDADSDSECDEQVIIVPSYPSHSIQEAEPKDTSGDEVDDSPLDSAEEIFQQELARLKGQEQRATSDAKDAEELQKRASTKTVPTGSIPVPSGDTTISPGDVSVPTGGVPVPTGSPTDSFFDDEPTTRFPSPSDLGNNEPSPGIFSSSSYDDEFGADLNNLASTVEVSPVATKRINTIHPQSLIIGDHTSAVQTRSKVNKTTTGESAFISYIHDQQRDNHTDFQHCLFACFLSQVEPRSVAQALEDPSWVDAMQEEMQQFKFQNVWVLVDLPEGKYAIGTKWILKNKRDARGIVVRNKARLVAQGHRQEEGIDYDEVFAPVARIEAIRLFLAFASYMGFMVYQMDVKSAFLYGRIDEEVYVTQPKGFVDPQHPKKVYKVVKALYGLHQAPRAWYATLSTFLLKHGYRRGTIDKTLFLKKHKRDIILVQVYVDDIIFGSTKKAWCDEFEALMKGEFEMSAMGELTFFLGLQVQQRPDGIFISQDKYVQEILKKFDLECVRTATTPYEAPKPKSKNEPDSPVNVHLYRSMIGSLMYLTASRPDIMFAVSACSRNQVTPTTSNLEAVKKIFKYLKGQPRLGLWYPRESPFVLEAYSDSDYAGANKDRKSTTGGCQFLGRRLISWQCKKQTIVATSSTEAEYVAAANCCGQLNFEGQPMQLLAAMLPQDQEGAGAGVAEQAVPQPIPKPIPEPMAEPDQPQDHLSTPPRQQNPPASPPSPLRSTQSPPAGHTLGGAEDLITLTAVSSIVSTLMKNSMVEEDITVKERTLKQMEDDRLGEEAARGYMIKNKLSGQTMSSAETVGVIKKFCFSHDTIGDYVTEDNFHVRCALIKEEGKQSPLPENGKGKDGKAMTCKQKSTEAPIPSVPDVPQPPVVSSPKSSGTRRKSLGRNRLTKPKSILKELDLDADDKTFIKVVSDEDSTDEAPILWSALAGWEVISTPLGEINALYRSDQSTKHFTTLREILHMVDRQDLLKLYGMVVTYYENHLVAGAGLMLWGDLQVLIDSQEGGKGSFVWNHQSLWQIRSWRLYTLSNVHVLETVSGEVLYMFADVSYPLSVKLMERMLKHKLEIDKDVVGNDMTTAEQLIRFIKNQIAAAQVSPV</sequence>
<dbReference type="PANTHER" id="PTHR42648">
    <property type="entry name" value="TRANSPOSASE, PUTATIVE-RELATED"/>
    <property type="match status" value="1"/>
</dbReference>
<feature type="compositionally biased region" description="Pro residues" evidence="7">
    <location>
        <begin position="2239"/>
        <end position="2250"/>
    </location>
</feature>
<dbReference type="InterPro" id="IPR013103">
    <property type="entry name" value="RVT_2"/>
</dbReference>
<reference evidence="10" key="2">
    <citation type="submission" date="2022-01" db="EMBL/GenBank/DDBJ databases">
        <authorList>
            <person name="Yamashiro T."/>
            <person name="Shiraishi A."/>
            <person name="Satake H."/>
            <person name="Nakayama K."/>
        </authorList>
    </citation>
    <scope>NUCLEOTIDE SEQUENCE</scope>
</reference>
<feature type="compositionally biased region" description="Pro residues" evidence="7">
    <location>
        <begin position="795"/>
        <end position="812"/>
    </location>
</feature>
<feature type="domain" description="Integrase catalytic" evidence="9">
    <location>
        <begin position="1104"/>
        <end position="1270"/>
    </location>
</feature>
<evidence type="ECO:0000256" key="3">
    <source>
        <dbReference type="ARBA" id="ARBA00022750"/>
    </source>
</evidence>
<feature type="region of interest" description="Disordered" evidence="7">
    <location>
        <begin position="338"/>
        <end position="359"/>
    </location>
</feature>
<dbReference type="InterPro" id="IPR039537">
    <property type="entry name" value="Retrotran_Ty1/copia-like"/>
</dbReference>
<dbReference type="InterPro" id="IPR001878">
    <property type="entry name" value="Znf_CCHC"/>
</dbReference>
<dbReference type="Pfam" id="PF07727">
    <property type="entry name" value="RVT_2"/>
    <property type="match status" value="1"/>
</dbReference>
<feature type="region of interest" description="Disordered" evidence="7">
    <location>
        <begin position="1436"/>
        <end position="1527"/>
    </location>
</feature>
<reference evidence="10" key="1">
    <citation type="journal article" date="2022" name="Int. J. Mol. Sci.">
        <title>Draft Genome of Tanacetum Coccineum: Genomic Comparison of Closely Related Tanacetum-Family Plants.</title>
        <authorList>
            <person name="Yamashiro T."/>
            <person name="Shiraishi A."/>
            <person name="Nakayama K."/>
            <person name="Satake H."/>
        </authorList>
    </citation>
    <scope>NUCLEOTIDE SEQUENCE</scope>
</reference>
<keyword evidence="3" id="KW-0064">Aspartyl protease</keyword>
<dbReference type="Pfam" id="PF25597">
    <property type="entry name" value="SH3_retrovirus"/>
    <property type="match status" value="1"/>
</dbReference>
<dbReference type="InterPro" id="IPR057670">
    <property type="entry name" value="SH3_retrovirus"/>
</dbReference>
<evidence type="ECO:0000256" key="5">
    <source>
        <dbReference type="PROSITE-ProRule" id="PRU00047"/>
    </source>
</evidence>
<dbReference type="SMART" id="SM00343">
    <property type="entry name" value="ZnF_C2HC"/>
    <property type="match status" value="1"/>
</dbReference>
<dbReference type="InterPro" id="IPR054722">
    <property type="entry name" value="PolX-like_BBD"/>
</dbReference>
<dbReference type="PROSITE" id="PS50158">
    <property type="entry name" value="ZF_CCHC"/>
    <property type="match status" value="1"/>
</dbReference>
<keyword evidence="4" id="KW-0378">Hydrolase</keyword>
<feature type="compositionally biased region" description="Low complexity" evidence="7">
    <location>
        <begin position="338"/>
        <end position="352"/>
    </location>
</feature>
<keyword evidence="1" id="KW-0645">Protease</keyword>
<feature type="compositionally biased region" description="Low complexity" evidence="7">
    <location>
        <begin position="2047"/>
        <end position="2058"/>
    </location>
</feature>
<dbReference type="SUPFAM" id="SSF56672">
    <property type="entry name" value="DNA/RNA polymerases"/>
    <property type="match status" value="1"/>
</dbReference>
<evidence type="ECO:0000256" key="2">
    <source>
        <dbReference type="ARBA" id="ARBA00022723"/>
    </source>
</evidence>
<accession>A0ABQ5AE57</accession>
<feature type="compositionally biased region" description="Pro residues" evidence="7">
    <location>
        <begin position="2085"/>
        <end position="2095"/>
    </location>
</feature>
<dbReference type="InterPro" id="IPR043502">
    <property type="entry name" value="DNA/RNA_pol_sf"/>
</dbReference>
<dbReference type="Gene3D" id="3.30.420.10">
    <property type="entry name" value="Ribonuclease H-like superfamily/Ribonuclease H"/>
    <property type="match status" value="1"/>
</dbReference>
<feature type="domain" description="CCHC-type" evidence="8">
    <location>
        <begin position="436"/>
        <end position="451"/>
    </location>
</feature>
<feature type="compositionally biased region" description="Basic and acidic residues" evidence="7">
    <location>
        <begin position="1436"/>
        <end position="1455"/>
    </location>
</feature>
<dbReference type="Proteomes" id="UP001151760">
    <property type="component" value="Unassembled WGS sequence"/>
</dbReference>
<dbReference type="SUPFAM" id="SSF53098">
    <property type="entry name" value="Ribonuclease H-like"/>
    <property type="match status" value="1"/>
</dbReference>